<dbReference type="SMART" id="SM00239">
    <property type="entry name" value="C2"/>
    <property type="match status" value="1"/>
</dbReference>
<dbReference type="InterPro" id="IPR038765">
    <property type="entry name" value="Papain-like_cys_pep_sf"/>
</dbReference>
<proteinExistence type="inferred from homology"/>
<feature type="transmembrane region" description="Helical" evidence="8">
    <location>
        <begin position="907"/>
        <end position="931"/>
    </location>
</feature>
<dbReference type="PROSITE" id="PS50004">
    <property type="entry name" value="C2"/>
    <property type="match status" value="1"/>
</dbReference>
<dbReference type="Pfam" id="PF00168">
    <property type="entry name" value="C2"/>
    <property type="match status" value="1"/>
</dbReference>
<dbReference type="CDD" id="cd00044">
    <property type="entry name" value="CysPc"/>
    <property type="match status" value="1"/>
</dbReference>
<dbReference type="CDD" id="cd00201">
    <property type="entry name" value="WW"/>
    <property type="match status" value="1"/>
</dbReference>
<feature type="compositionally biased region" description="Polar residues" evidence="7">
    <location>
        <begin position="2044"/>
        <end position="2054"/>
    </location>
</feature>
<feature type="transmembrane region" description="Helical" evidence="8">
    <location>
        <begin position="1049"/>
        <end position="1071"/>
    </location>
</feature>
<reference evidence="13" key="2">
    <citation type="journal article" date="2023" name="Microbiol Resour">
        <title>Decontamination and Annotation of the Draft Genome Sequence of the Oomycete Lagenidium giganteum ARSEF 373.</title>
        <authorList>
            <person name="Morgan W.R."/>
            <person name="Tartar A."/>
        </authorList>
    </citation>
    <scope>NUCLEOTIDE SEQUENCE</scope>
    <source>
        <strain evidence="13">ARSEF 373</strain>
    </source>
</reference>
<feature type="transmembrane region" description="Helical" evidence="8">
    <location>
        <begin position="750"/>
        <end position="774"/>
    </location>
</feature>
<feature type="transmembrane region" description="Helical" evidence="8">
    <location>
        <begin position="442"/>
        <end position="462"/>
    </location>
</feature>
<evidence type="ECO:0000259" key="11">
    <source>
        <dbReference type="PROSITE" id="PS50181"/>
    </source>
</evidence>
<evidence type="ECO:0000256" key="1">
    <source>
        <dbReference type="ARBA" id="ARBA00007623"/>
    </source>
</evidence>
<feature type="transmembrane region" description="Helical" evidence="8">
    <location>
        <begin position="141"/>
        <end position="166"/>
    </location>
</feature>
<dbReference type="Gene3D" id="2.20.70.10">
    <property type="match status" value="1"/>
</dbReference>
<dbReference type="Gene3D" id="3.90.70.10">
    <property type="entry name" value="Cysteine proteinases"/>
    <property type="match status" value="1"/>
</dbReference>
<dbReference type="SUPFAM" id="SSF49562">
    <property type="entry name" value="C2 domain (Calcium/lipid-binding domain, CaLB)"/>
    <property type="match status" value="1"/>
</dbReference>
<evidence type="ECO:0000259" key="9">
    <source>
        <dbReference type="PROSITE" id="PS50004"/>
    </source>
</evidence>
<evidence type="ECO:0000313" key="13">
    <source>
        <dbReference type="EMBL" id="DAZ96786.1"/>
    </source>
</evidence>
<feature type="transmembrane region" description="Helical" evidence="8">
    <location>
        <begin position="1021"/>
        <end position="1042"/>
    </location>
</feature>
<feature type="region of interest" description="Disordered" evidence="7">
    <location>
        <begin position="2043"/>
        <end position="2065"/>
    </location>
</feature>
<feature type="transmembrane region" description="Helical" evidence="8">
    <location>
        <begin position="413"/>
        <end position="436"/>
    </location>
</feature>
<dbReference type="PANTHER" id="PTHR10183:SF379">
    <property type="entry name" value="CALPAIN-5"/>
    <property type="match status" value="1"/>
</dbReference>
<feature type="transmembrane region" description="Helical" evidence="8">
    <location>
        <begin position="117"/>
        <end position="135"/>
    </location>
</feature>
<feature type="transmembrane region" description="Helical" evidence="8">
    <location>
        <begin position="1978"/>
        <end position="2000"/>
    </location>
</feature>
<evidence type="ECO:0000256" key="3">
    <source>
        <dbReference type="ARBA" id="ARBA00022801"/>
    </source>
</evidence>
<feature type="transmembrane region" description="Helical" evidence="8">
    <location>
        <begin position="2675"/>
        <end position="2694"/>
    </location>
</feature>
<keyword evidence="8" id="KW-0812">Transmembrane</keyword>
<feature type="transmembrane region" description="Helical" evidence="8">
    <location>
        <begin position="682"/>
        <end position="703"/>
    </location>
</feature>
<feature type="transmembrane region" description="Helical" evidence="8">
    <location>
        <begin position="2641"/>
        <end position="2663"/>
    </location>
</feature>
<protein>
    <recommendedName>
        <fullName evidence="15">F-box domain-containing protein</fullName>
    </recommendedName>
</protein>
<feature type="domain" description="F-box" evidence="11">
    <location>
        <begin position="1168"/>
        <end position="1216"/>
    </location>
</feature>
<feature type="region of interest" description="Disordered" evidence="7">
    <location>
        <begin position="2561"/>
        <end position="2586"/>
    </location>
</feature>
<feature type="transmembrane region" description="Helical" evidence="8">
    <location>
        <begin position="2799"/>
        <end position="2821"/>
    </location>
</feature>
<dbReference type="InterPro" id="IPR001810">
    <property type="entry name" value="F-box_dom"/>
</dbReference>
<feature type="transmembrane region" description="Helical" evidence="8">
    <location>
        <begin position="2883"/>
        <end position="2902"/>
    </location>
</feature>
<comment type="similarity">
    <text evidence="1">Belongs to the peptidase C2 family.</text>
</comment>
<feature type="transmembrane region" description="Helical" evidence="8">
    <location>
        <begin position="582"/>
        <end position="603"/>
    </location>
</feature>
<comment type="caution">
    <text evidence="6">Lacks conserved residue(s) required for the propagation of feature annotation.</text>
</comment>
<evidence type="ECO:0000256" key="2">
    <source>
        <dbReference type="ARBA" id="ARBA00022670"/>
    </source>
</evidence>
<dbReference type="InterPro" id="IPR022683">
    <property type="entry name" value="Calpain_III"/>
</dbReference>
<evidence type="ECO:0000256" key="4">
    <source>
        <dbReference type="ARBA" id="ARBA00022807"/>
    </source>
</evidence>
<name>A0AAV2YTR1_9STRA</name>
<feature type="transmembrane region" description="Helical" evidence="8">
    <location>
        <begin position="2237"/>
        <end position="2255"/>
    </location>
</feature>
<feature type="transmembrane region" description="Helical" evidence="8">
    <location>
        <begin position="2275"/>
        <end position="2299"/>
    </location>
</feature>
<dbReference type="PROSITE" id="PS01159">
    <property type="entry name" value="WW_DOMAIN_1"/>
    <property type="match status" value="1"/>
</dbReference>
<dbReference type="SUPFAM" id="SSF54001">
    <property type="entry name" value="Cysteine proteinases"/>
    <property type="match status" value="1"/>
</dbReference>
<feature type="transmembrane region" description="Helical" evidence="8">
    <location>
        <begin position="826"/>
        <end position="844"/>
    </location>
</feature>
<feature type="transmembrane region" description="Helical" evidence="8">
    <location>
        <begin position="2320"/>
        <end position="2343"/>
    </location>
</feature>
<dbReference type="Gene3D" id="2.60.120.380">
    <property type="match status" value="1"/>
</dbReference>
<feature type="transmembrane region" description="Helical" evidence="8">
    <location>
        <begin position="2349"/>
        <end position="2369"/>
    </location>
</feature>
<dbReference type="SMART" id="SM00720">
    <property type="entry name" value="calpain_III"/>
    <property type="match status" value="1"/>
</dbReference>
<feature type="transmembrane region" description="Helical" evidence="8">
    <location>
        <begin position="2767"/>
        <end position="2787"/>
    </location>
</feature>
<feature type="transmembrane region" description="Helical" evidence="8">
    <location>
        <begin position="2133"/>
        <end position="2151"/>
    </location>
</feature>
<feature type="domain" description="Calpain catalytic" evidence="12">
    <location>
        <begin position="3347"/>
        <end position="3654"/>
    </location>
</feature>
<evidence type="ECO:0000256" key="6">
    <source>
        <dbReference type="PROSITE-ProRule" id="PRU00239"/>
    </source>
</evidence>
<evidence type="ECO:0000313" key="14">
    <source>
        <dbReference type="Proteomes" id="UP001146120"/>
    </source>
</evidence>
<dbReference type="PROSITE" id="PS50181">
    <property type="entry name" value="FBOX"/>
    <property type="match status" value="1"/>
</dbReference>
<dbReference type="Pfam" id="PF00397">
    <property type="entry name" value="WW"/>
    <property type="match status" value="1"/>
</dbReference>
<keyword evidence="3" id="KW-0378">Hydrolase</keyword>
<dbReference type="PRINTS" id="PR00704">
    <property type="entry name" value="CALPAIN"/>
</dbReference>
<organism evidence="13 14">
    <name type="scientific">Lagenidium giganteum</name>
    <dbReference type="NCBI Taxonomy" id="4803"/>
    <lineage>
        <taxon>Eukaryota</taxon>
        <taxon>Sar</taxon>
        <taxon>Stramenopiles</taxon>
        <taxon>Oomycota</taxon>
        <taxon>Peronosporomycetes</taxon>
        <taxon>Pythiales</taxon>
        <taxon>Pythiaceae</taxon>
    </lineage>
</organism>
<dbReference type="InterPro" id="IPR022684">
    <property type="entry name" value="Calpain_cysteine_protease"/>
</dbReference>
<feature type="transmembrane region" description="Helical" evidence="8">
    <location>
        <begin position="2742"/>
        <end position="2761"/>
    </location>
</feature>
<evidence type="ECO:0000259" key="10">
    <source>
        <dbReference type="PROSITE" id="PS50020"/>
    </source>
</evidence>
<dbReference type="InterPro" id="IPR035892">
    <property type="entry name" value="C2_domain_sf"/>
</dbReference>
<feature type="transmembrane region" description="Helical" evidence="8">
    <location>
        <begin position="299"/>
        <end position="321"/>
    </location>
</feature>
<evidence type="ECO:0000256" key="8">
    <source>
        <dbReference type="SAM" id="Phobius"/>
    </source>
</evidence>
<evidence type="ECO:0008006" key="15">
    <source>
        <dbReference type="Google" id="ProtNLM"/>
    </source>
</evidence>
<feature type="transmembrane region" description="Helical" evidence="8">
    <location>
        <begin position="2613"/>
        <end position="2635"/>
    </location>
</feature>
<dbReference type="SUPFAM" id="SSF51045">
    <property type="entry name" value="WW domain"/>
    <property type="match status" value="1"/>
</dbReference>
<feature type="active site" evidence="5">
    <location>
        <position position="3596"/>
    </location>
</feature>
<feature type="compositionally biased region" description="Polar residues" evidence="7">
    <location>
        <begin position="1830"/>
        <end position="1851"/>
    </location>
</feature>
<dbReference type="Proteomes" id="UP001146120">
    <property type="component" value="Unassembled WGS sequence"/>
</dbReference>
<dbReference type="SMART" id="SM00230">
    <property type="entry name" value="CysPc"/>
    <property type="match status" value="1"/>
</dbReference>
<feature type="region of interest" description="Disordered" evidence="7">
    <location>
        <begin position="3001"/>
        <end position="3031"/>
    </location>
</feature>
<feature type="transmembrane region" description="Helical" evidence="8">
    <location>
        <begin position="2827"/>
        <end position="2849"/>
    </location>
</feature>
<feature type="domain" description="C2" evidence="9">
    <location>
        <begin position="1394"/>
        <end position="1532"/>
    </location>
</feature>
<feature type="transmembrane region" description="Helical" evidence="8">
    <location>
        <begin position="802"/>
        <end position="820"/>
    </location>
</feature>
<feature type="transmembrane region" description="Helical" evidence="8">
    <location>
        <begin position="2108"/>
        <end position="2127"/>
    </location>
</feature>
<feature type="transmembrane region" description="Helical" evidence="8">
    <location>
        <begin position="1945"/>
        <end position="1966"/>
    </location>
</feature>
<feature type="domain" description="WW" evidence="10">
    <location>
        <begin position="3891"/>
        <end position="3919"/>
    </location>
</feature>
<accession>A0AAV2YTR1</accession>
<keyword evidence="14" id="KW-1185">Reference proteome</keyword>
<feature type="transmembrane region" description="Helical" evidence="8">
    <location>
        <begin position="2158"/>
        <end position="2176"/>
    </location>
</feature>
<keyword evidence="8" id="KW-0472">Membrane</keyword>
<dbReference type="SUPFAM" id="SSF49758">
    <property type="entry name" value="Calpain large subunit, middle domain (domain III)"/>
    <property type="match status" value="1"/>
</dbReference>
<feature type="transmembrane region" description="Helical" evidence="8">
    <location>
        <begin position="1915"/>
        <end position="1933"/>
    </location>
</feature>
<keyword evidence="2" id="KW-0645">Protease</keyword>
<evidence type="ECO:0000256" key="7">
    <source>
        <dbReference type="SAM" id="MobiDB-lite"/>
    </source>
</evidence>
<dbReference type="SMART" id="SM00456">
    <property type="entry name" value="WW"/>
    <property type="match status" value="1"/>
</dbReference>
<feature type="region of interest" description="Disordered" evidence="7">
    <location>
        <begin position="1827"/>
        <end position="1853"/>
    </location>
</feature>
<feature type="transmembrane region" description="Helical" evidence="8">
    <location>
        <begin position="258"/>
        <end position="279"/>
    </location>
</feature>
<dbReference type="InterPro" id="IPR036213">
    <property type="entry name" value="Calpain_III_sf"/>
</dbReference>
<feature type="transmembrane region" description="Helical" evidence="8">
    <location>
        <begin position="482"/>
        <end position="510"/>
    </location>
</feature>
<dbReference type="PANTHER" id="PTHR10183">
    <property type="entry name" value="CALPAIN"/>
    <property type="match status" value="1"/>
</dbReference>
<dbReference type="InterPro" id="IPR000008">
    <property type="entry name" value="C2_dom"/>
</dbReference>
<dbReference type="GO" id="GO:0004198">
    <property type="term" value="F:calcium-dependent cysteine-type endopeptidase activity"/>
    <property type="evidence" value="ECO:0007669"/>
    <property type="project" value="InterPro"/>
</dbReference>
<gene>
    <name evidence="13" type="ORF">N0F65_005784</name>
</gene>
<dbReference type="InterPro" id="IPR036020">
    <property type="entry name" value="WW_dom_sf"/>
</dbReference>
<feature type="region of interest" description="Disordered" evidence="7">
    <location>
        <begin position="36"/>
        <end position="61"/>
    </location>
</feature>
<feature type="transmembrane region" description="Helical" evidence="8">
    <location>
        <begin position="2706"/>
        <end position="2726"/>
    </location>
</feature>
<comment type="caution">
    <text evidence="13">The sequence shown here is derived from an EMBL/GenBank/DDBJ whole genome shotgun (WGS) entry which is preliminary data.</text>
</comment>
<feature type="transmembrane region" description="Helical" evidence="8">
    <location>
        <begin position="1781"/>
        <end position="1800"/>
    </location>
</feature>
<dbReference type="PROSITE" id="PS50020">
    <property type="entry name" value="WW_DOMAIN_2"/>
    <property type="match status" value="1"/>
</dbReference>
<feature type="transmembrane region" description="Helical" evidence="8">
    <location>
        <begin position="216"/>
        <end position="237"/>
    </location>
</feature>
<feature type="region of interest" description="Disordered" evidence="7">
    <location>
        <begin position="3868"/>
        <end position="3891"/>
    </location>
</feature>
<evidence type="ECO:0000259" key="12">
    <source>
        <dbReference type="PROSITE" id="PS50203"/>
    </source>
</evidence>
<sequence>MEIGARADHLLLDASRPLFQVPGVNEASSARMALHHRIKRDERDRASASGNPARREVELDTERDYQKSHMPQFNVLGEILLALAKIKPRHCACCTAGRKSVATPCTRTRTHRSRSHWLICLSIFGMIAAQLVLLLELPRRIHHVVGGCLLISSAGASYLLLCYVLYFCHGTMELGELLLDRANPMSWEKDKLRFFLEICCWVSSVLYSYTTFQSEVLSIVGGAATAMCLAFCSDFIAAYVRMLESRMNQPNRKREQVVWLKVVFSYVCVGYVITGLGQILHRFLRGQSHDLQTIGDMVFNYLLISLVGVSIIVASELLLLYEPTRNAGIALQSRIINARKNWEEHTLRSLMETSIVFGITVLSFHQLGDTQAALQIGTLSGVLLITMGDLASAQYNVLQRRQDELPAEHWIKLLPVVFVMSYFTLRVGSVILNLVHFPSPEAMFMVGFAAVCVFFQTILAVIDPRYVFYSMKKYGTLIADRLYVFAITMIALKVCHGLPGIVFSSVLSWFCVNFSRECWNAIETKENSKPKPRRSSVESNTTKPLATTHYSSQRHRARQTTFSVFAALARKRFDYAYTRVKWTYICIVLLSCVDLCSTLVILLKTKKLQLSLSQFSAGNVVFATGAGYITSSVHQQLRPEVLVRTGARHLKKKWSLFPLHTFVEAAVFLGVFIGTFAATSTVFSSLTLASLSGIVVSVGGHWLCSRLHLTIGERVRVRLTGTCALVFCLFLFTYASVLCFFSIYHYIDSIEAAFCMASLSGVVFLASSELFLLWQPTREAGLILQRRVTHAKDNWQREPLRSFLELFTWLGVIIGSFALYDDFLLALQLGTFSGIAATLCGEYFRSKRSRLLSWGSDMLVEADHTNPGKDPSQQSMNDRSRVLPAMLFFAYIGSGTFQWIFENMRRLEVTVLLATIAGIGFLCIADLLVMFKPTRWAGIILQDRFLHAKQNWVDHPVRSFVEFGCFLGVIYGSNAIYHDLFVAVQCGSLSGLLVTLIGEQVRSHAVVPPQQDSDVEQTKVLPLPVMSLLGLVGAIAFNIIYTHLRSIEVAFVVATMSGVAFVVLGDMFVIWKPTRKVGLILQERILYIRYNMKIHPVRTWTELALCAWSSYVSYTFLWPGDLLVAIQVGTTSGMMSCVCGELFIEYLQKVEENLIRGAKEKFKHCENNKGLLGMPYEVLFEIAHCLTPEELLVVRGTCHKVNDMLRAESARFWLHASLRRQIRDRTAQPQQRSRSHSNSFRTRSLVFEAITLVLPKVFWTRDPSHVLTSRTGISRALKWVYLNANWIRQQNLPPHPRSEKSNLTFSLGDVAFEVFRHLPDKEYLGILVERNADLTIERIIVPAPIYEQIQMDPFSFVAAETLLEVDLCAAQSTDSLGFPDPHVSTTKTLATFSCTGGLENCPDGKYGYHSAGGNLTLTILEMRNLPDLDGFGAAGGLTDAYLEASIGDNVRRSATISNSLNPSWPACQVKGCRGPTDVLRDLNFGFRPAGTPILVRVMDEDAGFEFADDLIAEVTLNAIYCSAFTAKPQKILSDDDSVWKMPTQPLCVEEMWIPLSDKGACIDSSGNFSATIPCMRVRMTALPFQMRVEQVYLPNVTVSGGMAGYYPDKEGKENLVYGRVYSTSNIRLLPYYLMARSDGGMLVRSDSTTNNNKGNASLISVYGYTPYARFTINFDAEMYVFRRKDDAESQPEWLNSTFGWQDLRVSAELEGDIMFTAVTKNITAHAINQYGDAFKQGVITGANLRQDSIDTFGMYFIILVPHESFDVVPAVYSKDFNITKFWNVSLQFGFVFILLMYWMIKFLRQMNWRLERVQSYLAEKVTEEEPILPTKSSAQQPQPSKTTTAPGTNKTSKVDKHDAVAMLFYCYKQTPENIEFRRNLFYATWVIYLLLAWPLVLLVCWGITCIFVVTPPAFGFFLIFIGLGVLFTTYGGIRWIQMGWRMTDIILGLFGVSFLFAFVFLVSSTFADPRVFVGGEKLDFFALTSVFLALNMVPMIWIAFTNDSKLTASLSQVMSTVSANKKTNALKSKFKNLGSLGLKLANARQDQAPQSHQSGRPKRSTRKESAFAPVMGDHYTVEATIPGFNRADILQSAFVTPKETRRRKTRKYYGVALGILAVYCLVAMVRTDYPTQAIGISVTVMLVDMCIYMMYRGFLSWSAGYIAFIMGSVRVCLAATCGRYWILGHAFLYMVFGTALCIEIIGKNLPRMSNHEAGGVTFFGHDHQQWRHFDMSTTPEFVLGFVSFFYIFLLLAVAFGTDANQTITVPILGQQWPLWVFGVLAFIVVLFTGLALATSRAFFLQKEQLLSDYAMQVYLFVRPFRLPFMLAAASEVLVICSGLFVFASTKSTFILVSSVFAPLIMMLSLAVYVQWRRNDHRLVIWPPLEEEEDFLDDDEELDDEAAMEKEAEVMRETFVLPPLKGKGNTAIYDGGEETFKMPALPAKGALQAKLAARAKAPQAPAQTTKNAVASAIGRVGLKNRKIAGSAKTDGPSEATQTTSALPNLILTVTEENDKSDPSGAGSPSRPDKQWCGILRDFFVCRVGWRELCSRKAWRKYQKGSSKSLLGESPPGSPTPLLSGSSKKSFSSDIPDVDFAKMSLYEAFRQGYLLPQDYMTVGCFVALLVLVLLYGLILSATEQPGWIGHLIWVAVYVLAFTIFPTYKYFRIASITPDMKYAFGASYLLAWISGIVLFAAVLKCDVNHVESLVILTFLIMYPVFLLFIVTLFKWKDEEWKVTRPMRRTFAVCLGFIVIWIFEMYIFATVAFGGILTFLLLLFLFITYFLVRWVENDKYLSPRDQMIANAIITVATALAIGLGLFIGLNFFFCLSMVFVVLILKYCVHFVASWLVAKEEVQMFYSPYLFPAFSYNAYTNNVVDENQTVKYLYVLFLLCFMWGITGVMFFDPVGFGIGLCSIVLLVFSCVTAHLCAVTPVQMGIAAKYVNEMILKDASVAAKDVFESRRKPFVIECPEFVNLARREKKAELEFQAIAYGGAFKKKKKLLSGMDDDDDDDPKKKKDDEPATPPPRRTSGDIALEIHDLQRSFRFDHVDGVDVPLKDGLLTLDDIKKEVFVLGTGPLGFLILLTLPMRLLRYLRMRYFPSKAQRVQALAQAEEVAEEEQLDSLEANGFPARIPKKKNKVDEAPPMSDLVGMLMELPVLDEELDREFFEETRCVIHFQLLMLNAAEARLSREKILFQKFLRENRFKLMSNGINPPANIFKTSSFASIDIPLVAVWLISLTPEERSRFHALKAAFNEEMERTDAIVDAEDAQSRASQQALREYWRPHEEAQCRRRLQEFYARRMRREAEGILPEEVANQDEAVMNAQEAIMEIESGYSCLPGEYGRSLQFVDKEFPPDRSSIANCSSEAEIVGWKVSTAINIVAGLFDGGTDPDDVVVGKLNDSWLLSAISIMAASGGIDDGKVDALIDKIFITKQTSLTGAYALRIYKNCQWETVVVDDYFPVLDDSYRTSASAGAAFAHSKDFEELWVPLLEKAFAKYYGGYAALEQGYVHHALKDLTGYESEEIFLAQASRGSLKKTLWKQMLIYKSNKFLMGAGTITSENADTAILDTGLVFGACYVIYDVREIDGYQLLLLRNPPGDHAEWKGDWSDHSRLWTRRLKKLLKWNPDNDDNTFWMNFDDFCHAFRSLYICRYYDPAKWPVQVAHGRWQGDTACGLPTVHNPDCILENNPQYSLGIQRPTEVMISVTQVDAAGLAPADVLPIAVYVVAHPNAKDRALRVKKLEKETVVAHSGEPVRQREINIHCELEARTYTILVAAYKKGMEGPYKIRIQTNYPIMLSQIWPAAWKDSSIKGTVAEKVAAKVLESSAMGKILNAKNEVMTKLQAGAAVMDSVMKDETTVLKEQLEQEEKEQEAARLRASGKKEEKPKHVWIEQWDENAGKPFYFNKQTGQSSWDKPPDF</sequence>
<feature type="transmembrane region" description="Helical" evidence="8">
    <location>
        <begin position="2182"/>
        <end position="2201"/>
    </location>
</feature>
<keyword evidence="8" id="KW-1133">Transmembrane helix</keyword>
<dbReference type="GO" id="GO:0006508">
    <property type="term" value="P:proteolysis"/>
    <property type="evidence" value="ECO:0007669"/>
    <property type="project" value="UniProtKB-KW"/>
</dbReference>
<dbReference type="InterPro" id="IPR001300">
    <property type="entry name" value="Peptidase_C2_calpain_cat"/>
</dbReference>
<feature type="transmembrane region" description="Helical" evidence="8">
    <location>
        <begin position="2908"/>
        <end position="2929"/>
    </location>
</feature>
<reference evidence="13" key="1">
    <citation type="submission" date="2022-11" db="EMBL/GenBank/DDBJ databases">
        <authorList>
            <person name="Morgan W.R."/>
            <person name="Tartar A."/>
        </authorList>
    </citation>
    <scope>NUCLEOTIDE SEQUENCE</scope>
    <source>
        <strain evidence="13">ARSEF 373</strain>
    </source>
</reference>
<dbReference type="PROSITE" id="PS50203">
    <property type="entry name" value="CALPAIN_CAT"/>
    <property type="match status" value="1"/>
</dbReference>
<dbReference type="Gene3D" id="2.60.40.150">
    <property type="entry name" value="C2 domain"/>
    <property type="match status" value="1"/>
</dbReference>
<keyword evidence="4" id="KW-0788">Thiol protease</keyword>
<dbReference type="InterPro" id="IPR022682">
    <property type="entry name" value="Calpain_domain_III"/>
</dbReference>
<dbReference type="CDD" id="cd00030">
    <property type="entry name" value="C2"/>
    <property type="match status" value="1"/>
</dbReference>
<feature type="transmembrane region" description="Helical" evidence="8">
    <location>
        <begin position="724"/>
        <end position="744"/>
    </location>
</feature>
<dbReference type="Pfam" id="PF01067">
    <property type="entry name" value="Calpain_III"/>
    <property type="match status" value="1"/>
</dbReference>
<feature type="transmembrane region" description="Helical" evidence="8">
    <location>
        <begin position="1885"/>
        <end position="1909"/>
    </location>
</feature>
<feature type="transmembrane region" description="Helical" evidence="8">
    <location>
        <begin position="194"/>
        <end position="210"/>
    </location>
</feature>
<feature type="transmembrane region" description="Helical" evidence="8">
    <location>
        <begin position="3069"/>
        <end position="3090"/>
    </location>
</feature>
<dbReference type="Pfam" id="PF00648">
    <property type="entry name" value="Peptidase_C2"/>
    <property type="match status" value="1"/>
</dbReference>
<dbReference type="InterPro" id="IPR001202">
    <property type="entry name" value="WW_dom"/>
</dbReference>
<evidence type="ECO:0000256" key="5">
    <source>
        <dbReference type="PIRSR" id="PIRSR622684-1"/>
    </source>
</evidence>
<feature type="transmembrane region" description="Helical" evidence="8">
    <location>
        <begin position="654"/>
        <end position="676"/>
    </location>
</feature>
<dbReference type="EMBL" id="DAKRPA010000156">
    <property type="protein sequence ID" value="DAZ96786.1"/>
    <property type="molecule type" value="Genomic_DNA"/>
</dbReference>
<feature type="transmembrane region" description="Helical" evidence="8">
    <location>
        <begin position="882"/>
        <end position="901"/>
    </location>
</feature>